<dbReference type="Proteomes" id="UP000294854">
    <property type="component" value="Unassembled WGS sequence"/>
</dbReference>
<comment type="similarity">
    <text evidence="2">Belongs to the bacterial solute-binding protein 5 family.</text>
</comment>
<dbReference type="Gene3D" id="3.40.190.10">
    <property type="entry name" value="Periplasmic binding protein-like II"/>
    <property type="match status" value="1"/>
</dbReference>
<dbReference type="CDD" id="cd08504">
    <property type="entry name" value="PBP2_OppA"/>
    <property type="match status" value="1"/>
</dbReference>
<feature type="domain" description="Solute-binding protein family 5" evidence="6">
    <location>
        <begin position="84"/>
        <end position="321"/>
    </location>
</feature>
<dbReference type="PANTHER" id="PTHR30290:SF10">
    <property type="entry name" value="PERIPLASMIC OLIGOPEPTIDE-BINDING PROTEIN-RELATED"/>
    <property type="match status" value="1"/>
</dbReference>
<dbReference type="GO" id="GO:0015833">
    <property type="term" value="P:peptide transport"/>
    <property type="evidence" value="ECO:0007669"/>
    <property type="project" value="UniProtKB-KW"/>
</dbReference>
<dbReference type="FunFam" id="3.90.76.10:FF:000001">
    <property type="entry name" value="Oligopeptide ABC transporter substrate-binding protein"/>
    <property type="match status" value="1"/>
</dbReference>
<keyword evidence="8" id="KW-1185">Reference proteome</keyword>
<keyword evidence="5" id="KW-0653">Protein transport</keyword>
<dbReference type="RefSeq" id="WP_133278388.1">
    <property type="nucleotide sequence ID" value="NZ_PUFO01000108.1"/>
</dbReference>
<comment type="subcellular location">
    <subcellularLocation>
        <location evidence="1">Cell envelope</location>
    </subcellularLocation>
</comment>
<keyword evidence="3" id="KW-0813">Transport</keyword>
<evidence type="ECO:0000313" key="8">
    <source>
        <dbReference type="Proteomes" id="UP000294854"/>
    </source>
</evidence>
<proteinExistence type="inferred from homology"/>
<dbReference type="GO" id="GO:0030313">
    <property type="term" value="C:cell envelope"/>
    <property type="evidence" value="ECO:0007669"/>
    <property type="project" value="UniProtKB-SubCell"/>
</dbReference>
<evidence type="ECO:0000256" key="2">
    <source>
        <dbReference type="ARBA" id="ARBA00005695"/>
    </source>
</evidence>
<evidence type="ECO:0000256" key="1">
    <source>
        <dbReference type="ARBA" id="ARBA00004196"/>
    </source>
</evidence>
<dbReference type="Gene3D" id="3.10.105.10">
    <property type="entry name" value="Dipeptide-binding Protein, Domain 3"/>
    <property type="match status" value="1"/>
</dbReference>
<sequence length="330" mass="36315">MKKQRVGLVLGVLVMTAITLVGCGKQTSSSGPSTQDLAKKQEVTILSNKEITSIDPSNVIDATTSTMIQNVYEGLYRLNKNNNPQPTGATELPKITNGGKTYTIKLRQSAKWSNGDPVTAQDYVYGLRRGVSSKNAASNLAQYQSVKNAAKIINGKAKASTLGVKALGKYELQITLARPTDYFTKQLTTICYKPLDQKYVESQGKKFGTKSSNTIYNGPFKLTKFTGVGDNWTLVKNDQYWNSKKVKLDTLKFKLVKATATGADLYQAGKADYAPIDGQFVKNMKNDKGFNTKSSSTSNYIGFNFNQTLFKNANTRKALLMGSKKVRHLY</sequence>
<dbReference type="InterPro" id="IPR000914">
    <property type="entry name" value="SBP_5_dom"/>
</dbReference>
<dbReference type="SUPFAM" id="SSF53850">
    <property type="entry name" value="Periplasmic binding protein-like II"/>
    <property type="match status" value="1"/>
</dbReference>
<dbReference type="InterPro" id="IPR039424">
    <property type="entry name" value="SBP_5"/>
</dbReference>
<keyword evidence="4" id="KW-0732">Signal</keyword>
<dbReference type="PROSITE" id="PS51257">
    <property type="entry name" value="PROKAR_LIPOPROTEIN"/>
    <property type="match status" value="1"/>
</dbReference>
<evidence type="ECO:0000256" key="5">
    <source>
        <dbReference type="ARBA" id="ARBA00022856"/>
    </source>
</evidence>
<dbReference type="Gene3D" id="3.90.76.10">
    <property type="entry name" value="Dipeptide-binding Protein, Domain 1"/>
    <property type="match status" value="1"/>
</dbReference>
<reference evidence="7 8" key="1">
    <citation type="journal article" date="2019" name="Appl. Microbiol. Biotechnol.">
        <title>Uncovering carbohydrate metabolism through a genotype-phenotype association study of 56 lactic acid bacteria genomes.</title>
        <authorList>
            <person name="Buron-Moles G."/>
            <person name="Chailyan A."/>
            <person name="Dolejs I."/>
            <person name="Forster J."/>
            <person name="Miks M.H."/>
        </authorList>
    </citation>
    <scope>NUCLEOTIDE SEQUENCE [LARGE SCALE GENOMIC DNA]</scope>
    <source>
        <strain evidence="7 8">ATCC 49373</strain>
    </source>
</reference>
<dbReference type="AlphaFoldDB" id="A0A4R5ND42"/>
<gene>
    <name evidence="7" type="ORF">C5L31_001504</name>
</gene>
<evidence type="ECO:0000259" key="6">
    <source>
        <dbReference type="Pfam" id="PF00496"/>
    </source>
</evidence>
<dbReference type="EMBL" id="PUFO01000108">
    <property type="protein sequence ID" value="TDG71130.1"/>
    <property type="molecule type" value="Genomic_DNA"/>
</dbReference>
<evidence type="ECO:0000256" key="3">
    <source>
        <dbReference type="ARBA" id="ARBA00022448"/>
    </source>
</evidence>
<accession>A0A4R5ND42</accession>
<evidence type="ECO:0000256" key="4">
    <source>
        <dbReference type="ARBA" id="ARBA00022729"/>
    </source>
</evidence>
<organism evidence="7 8">
    <name type="scientific">Secundilactobacillus malefermentans</name>
    <dbReference type="NCBI Taxonomy" id="176292"/>
    <lineage>
        <taxon>Bacteria</taxon>
        <taxon>Bacillati</taxon>
        <taxon>Bacillota</taxon>
        <taxon>Bacilli</taxon>
        <taxon>Lactobacillales</taxon>
        <taxon>Lactobacillaceae</taxon>
        <taxon>Secundilactobacillus</taxon>
    </lineage>
</organism>
<name>A0A4R5ND42_9LACO</name>
<evidence type="ECO:0000313" key="7">
    <source>
        <dbReference type="EMBL" id="TDG71130.1"/>
    </source>
</evidence>
<dbReference type="OrthoDB" id="403896at2"/>
<protein>
    <recommendedName>
        <fullName evidence="6">Solute-binding protein family 5 domain-containing protein</fullName>
    </recommendedName>
</protein>
<comment type="caution">
    <text evidence="7">The sequence shown here is derived from an EMBL/GenBank/DDBJ whole genome shotgun (WGS) entry which is preliminary data.</text>
</comment>
<dbReference type="GO" id="GO:1904680">
    <property type="term" value="F:peptide transmembrane transporter activity"/>
    <property type="evidence" value="ECO:0007669"/>
    <property type="project" value="TreeGrafter"/>
</dbReference>
<dbReference type="Pfam" id="PF00496">
    <property type="entry name" value="SBP_bac_5"/>
    <property type="match status" value="1"/>
</dbReference>
<dbReference type="PANTHER" id="PTHR30290">
    <property type="entry name" value="PERIPLASMIC BINDING COMPONENT OF ABC TRANSPORTER"/>
    <property type="match status" value="1"/>
</dbReference>
<keyword evidence="5" id="KW-0571">Peptide transport</keyword>